<feature type="transmembrane region" description="Helical" evidence="8">
    <location>
        <begin position="834"/>
        <end position="861"/>
    </location>
</feature>
<dbReference type="Gene3D" id="1.20.1640.10">
    <property type="entry name" value="Multidrug efflux transporter AcrB transmembrane domain"/>
    <property type="match status" value="2"/>
</dbReference>
<gene>
    <name evidence="11" type="ORF">BKA12_001001</name>
</gene>
<feature type="transmembrane region" description="Helical" evidence="8">
    <location>
        <begin position="530"/>
        <end position="549"/>
    </location>
</feature>
<comment type="caution">
    <text evidence="11">The sequence shown here is derived from an EMBL/GenBank/DDBJ whole genome shotgun (WGS) entry which is preliminary data.</text>
</comment>
<dbReference type="AlphaFoldDB" id="A0A7W9DBB5"/>
<keyword evidence="7 8" id="KW-0472">Membrane</keyword>
<dbReference type="GO" id="GO:0000155">
    <property type="term" value="F:phosphorelay sensor kinase activity"/>
    <property type="evidence" value="ECO:0007669"/>
    <property type="project" value="InterPro"/>
</dbReference>
<dbReference type="Gene3D" id="1.20.5.1930">
    <property type="match status" value="1"/>
</dbReference>
<feature type="transmembrane region" description="Helical" evidence="8">
    <location>
        <begin position="307"/>
        <end position="334"/>
    </location>
</feature>
<feature type="transmembrane region" description="Helical" evidence="8">
    <location>
        <begin position="803"/>
        <end position="822"/>
    </location>
</feature>
<dbReference type="SUPFAM" id="SSF55874">
    <property type="entry name" value="ATPase domain of HSP90 chaperone/DNA topoisomerase II/histidine kinase"/>
    <property type="match status" value="1"/>
</dbReference>
<evidence type="ECO:0000259" key="9">
    <source>
        <dbReference type="PROSITE" id="PS50109"/>
    </source>
</evidence>
<keyword evidence="6 8" id="KW-1133">Transmembrane helix</keyword>
<sequence>MEKLRALPRTLSSKRGSWIWLGIVLIVFVAMFGAFGRATAPALNATAPANSESTQVAELLKQFPNADQQSVIVVSTANDGAALSPAHLSAMKGLLPAIEKETGLAPSGPVPSEDGKAAVIIAPMTLTSDNSENADHLKALRAVIADKKTSSSDLNAMQLQVTGGPAFGADIAGAFEGADIQLLLVTIAIVAVLLMLTYRSPVLWLIPLIVVAFADQLAGKVTAWLGTQASLQFDTGIISVLVFGAGTNYALLFISRYREELPRFADHRQALAEAWKRTAPAILASNVTVVIALATLVFAAIPGTRGLGIASAVGLLIALAAVLFALPPVLAIFGRKIFWPFIPRFTESTVESVVELPGELQEEKPKELGKLWRSIATNVVRRPVVCLTAALALLAIMATGLIGSSVGLNQIEKFRVQSESATGLQVLSEHFSPGEAQPMMIVSNSAQAKAVADRAAEVGGVVRSQIAGETEDGKLTKIMVTSEYAPGTPESLAQVNDLRNAVHDVPEANALVGGAVATDADARTGNIADFLLVAPLVLGVSFLVLLILLRSLVAPVLLLAANIVSATAAIGAGAWLSRSLFNQPALDLQVPLLAFLFLVALGIDYTIFLVHRAKTEAATHGTREGMVRAVASTGGVITSAGIVLAGVFAALGILPLVTLGQLGLIVGIGVVVDTLVVRTVLVPAIFSLLGDKIWWPGKVPAQAVDAEEASAPLGSNANLTAARSAHPAAANEWIRSPMTSPREPVSSLTAKNAHTAVTSTVTPSAPSSQGRAVSAMQWGQHVIAVVLSSVAAIRAVTDGTHPGLAIGAAVALLAWYAVGILNTRFRQDRKASQIWLLVFTAIWAGGVVVSAEFIWLAFLLWLLAGHLFRWRSSIWYALVVFAVVVLAPVMHHGTTSYANVLGPLIGGIFALAISRGYLELLKDAREREALVAALQRTHHELLDVQDELALSQHHAGAIAERTRISRDIHDTVAQSLTSIRMLALAQGTKLADADGASAEARATLQQIETISRESIADVRRIVAALAPAELEHNALGEALERIVSRFREETGLRADLTIDATLPALSTEYDVALLRVAQSALANVRLHAKASRVVVSLLDSDDSVRLDILDDGQGMDVSSVNNAPRDADSSFGLGFIRARLRELSGGLDLESTPGEGTVLSAHLPLRREF</sequence>
<feature type="transmembrane region" description="Helical" evidence="8">
    <location>
        <begin position="556"/>
        <end position="576"/>
    </location>
</feature>
<feature type="transmembrane region" description="Helical" evidence="8">
    <location>
        <begin position="237"/>
        <end position="257"/>
    </location>
</feature>
<feature type="domain" description="SSD" evidence="10">
    <location>
        <begin position="203"/>
        <end position="332"/>
    </location>
</feature>
<keyword evidence="5 11" id="KW-0418">Kinase</keyword>
<dbReference type="PROSITE" id="PS50156">
    <property type="entry name" value="SSD"/>
    <property type="match status" value="2"/>
</dbReference>
<dbReference type="InterPro" id="IPR050545">
    <property type="entry name" value="Mycobact_MmpL"/>
</dbReference>
<name>A0A7W9DBB5_9MICC</name>
<comment type="subcellular location">
    <subcellularLocation>
        <location evidence="1">Cell membrane</location>
        <topology evidence="1">Multi-pass membrane protein</topology>
    </subcellularLocation>
</comment>
<keyword evidence="3" id="KW-1003">Cell membrane</keyword>
<feature type="transmembrane region" description="Helical" evidence="8">
    <location>
        <begin position="778"/>
        <end position="797"/>
    </location>
</feature>
<accession>A0A7W9DBB5</accession>
<feature type="transmembrane region" description="Helical" evidence="8">
    <location>
        <begin position="205"/>
        <end position="225"/>
    </location>
</feature>
<protein>
    <submittedName>
        <fullName evidence="11">Putative membrane protein YdfJ with MMPL/SSD domain/signal transduction histidine kinase</fullName>
    </submittedName>
</protein>
<feature type="transmembrane region" description="Helical" evidence="8">
    <location>
        <begin position="873"/>
        <end position="890"/>
    </location>
</feature>
<evidence type="ECO:0000256" key="3">
    <source>
        <dbReference type="ARBA" id="ARBA00022475"/>
    </source>
</evidence>
<evidence type="ECO:0000256" key="6">
    <source>
        <dbReference type="ARBA" id="ARBA00022989"/>
    </source>
</evidence>
<dbReference type="Proteomes" id="UP000523863">
    <property type="component" value="Unassembled WGS sequence"/>
</dbReference>
<dbReference type="Pfam" id="PF03176">
    <property type="entry name" value="MMPL"/>
    <property type="match status" value="2"/>
</dbReference>
<evidence type="ECO:0000256" key="1">
    <source>
        <dbReference type="ARBA" id="ARBA00004651"/>
    </source>
</evidence>
<feature type="transmembrane region" description="Helical" evidence="8">
    <location>
        <begin position="662"/>
        <end position="689"/>
    </location>
</feature>
<feature type="transmembrane region" description="Helical" evidence="8">
    <location>
        <begin position="180"/>
        <end position="198"/>
    </location>
</feature>
<evidence type="ECO:0000256" key="2">
    <source>
        <dbReference type="ARBA" id="ARBA00010157"/>
    </source>
</evidence>
<keyword evidence="12" id="KW-1185">Reference proteome</keyword>
<evidence type="ECO:0000256" key="4">
    <source>
        <dbReference type="ARBA" id="ARBA00022692"/>
    </source>
</evidence>
<dbReference type="RefSeq" id="WP_183641172.1">
    <property type="nucleotide sequence ID" value="NZ_JACHBL010000001.1"/>
</dbReference>
<dbReference type="PROSITE" id="PS50109">
    <property type="entry name" value="HIS_KIN"/>
    <property type="match status" value="1"/>
</dbReference>
<dbReference type="GO" id="GO:0005886">
    <property type="term" value="C:plasma membrane"/>
    <property type="evidence" value="ECO:0007669"/>
    <property type="project" value="UniProtKB-SubCell"/>
</dbReference>
<dbReference type="EMBL" id="JACHBL010000001">
    <property type="protein sequence ID" value="MBB5597921.1"/>
    <property type="molecule type" value="Genomic_DNA"/>
</dbReference>
<organism evidence="11 12">
    <name type="scientific">Neomicrococcus lactis</name>
    <dbReference type="NCBI Taxonomy" id="732241"/>
    <lineage>
        <taxon>Bacteria</taxon>
        <taxon>Bacillati</taxon>
        <taxon>Actinomycetota</taxon>
        <taxon>Actinomycetes</taxon>
        <taxon>Micrococcales</taxon>
        <taxon>Micrococcaceae</taxon>
        <taxon>Neomicrococcus</taxon>
    </lineage>
</organism>
<feature type="transmembrane region" description="Helical" evidence="8">
    <location>
        <begin position="18"/>
        <end position="36"/>
    </location>
</feature>
<dbReference type="InterPro" id="IPR036890">
    <property type="entry name" value="HATPase_C_sf"/>
</dbReference>
<dbReference type="PANTHER" id="PTHR33406">
    <property type="entry name" value="MEMBRANE PROTEIN MJ1562-RELATED"/>
    <property type="match status" value="1"/>
</dbReference>
<feature type="transmembrane region" description="Helical" evidence="8">
    <location>
        <begin position="278"/>
        <end position="301"/>
    </location>
</feature>
<evidence type="ECO:0000313" key="11">
    <source>
        <dbReference type="EMBL" id="MBB5597921.1"/>
    </source>
</evidence>
<feature type="domain" description="Histidine kinase" evidence="9">
    <location>
        <begin position="967"/>
        <end position="1167"/>
    </location>
</feature>
<comment type="similarity">
    <text evidence="2">Belongs to the resistance-nodulation-cell division (RND) (TC 2.A.6) family. MmpL subfamily.</text>
</comment>
<feature type="transmembrane region" description="Helical" evidence="8">
    <location>
        <begin position="897"/>
        <end position="918"/>
    </location>
</feature>
<dbReference type="SUPFAM" id="SSF82866">
    <property type="entry name" value="Multidrug efflux transporter AcrB transmembrane domain"/>
    <property type="match status" value="2"/>
</dbReference>
<reference evidence="11 12" key="1">
    <citation type="submission" date="2020-08" db="EMBL/GenBank/DDBJ databases">
        <title>Sequencing the genomes of 1000 actinobacteria strains.</title>
        <authorList>
            <person name="Klenk H.-P."/>
        </authorList>
    </citation>
    <scope>NUCLEOTIDE SEQUENCE [LARGE SCALE GENOMIC DNA]</scope>
    <source>
        <strain evidence="11 12">DSM 23694</strain>
    </source>
</reference>
<feature type="transmembrane region" description="Helical" evidence="8">
    <location>
        <begin position="384"/>
        <end position="408"/>
    </location>
</feature>
<feature type="transmembrane region" description="Helical" evidence="8">
    <location>
        <begin position="630"/>
        <end position="656"/>
    </location>
</feature>
<feature type="domain" description="SSD" evidence="10">
    <location>
        <begin position="558"/>
        <end position="687"/>
    </location>
</feature>
<keyword evidence="5 11" id="KW-0808">Transferase</keyword>
<dbReference type="CDD" id="cd16917">
    <property type="entry name" value="HATPase_UhpB-NarQ-NarX-like"/>
    <property type="match status" value="1"/>
</dbReference>
<dbReference type="Gene3D" id="3.30.565.10">
    <property type="entry name" value="Histidine kinase-like ATPase, C-terminal domain"/>
    <property type="match status" value="1"/>
</dbReference>
<evidence type="ECO:0000256" key="7">
    <source>
        <dbReference type="ARBA" id="ARBA00023136"/>
    </source>
</evidence>
<dbReference type="InterPro" id="IPR011712">
    <property type="entry name" value="Sig_transdc_His_kin_sub3_dim/P"/>
</dbReference>
<dbReference type="InterPro" id="IPR000731">
    <property type="entry name" value="SSD"/>
</dbReference>
<dbReference type="InterPro" id="IPR004869">
    <property type="entry name" value="MMPL_dom"/>
</dbReference>
<dbReference type="PANTHER" id="PTHR33406:SF6">
    <property type="entry name" value="MEMBRANE PROTEIN YDGH-RELATED"/>
    <property type="match status" value="1"/>
</dbReference>
<dbReference type="Pfam" id="PF02518">
    <property type="entry name" value="HATPase_c"/>
    <property type="match status" value="1"/>
</dbReference>
<dbReference type="GO" id="GO:0046983">
    <property type="term" value="F:protein dimerization activity"/>
    <property type="evidence" value="ECO:0007669"/>
    <property type="project" value="InterPro"/>
</dbReference>
<evidence type="ECO:0000256" key="8">
    <source>
        <dbReference type="SAM" id="Phobius"/>
    </source>
</evidence>
<dbReference type="InterPro" id="IPR005467">
    <property type="entry name" value="His_kinase_dom"/>
</dbReference>
<evidence type="ECO:0000259" key="10">
    <source>
        <dbReference type="PROSITE" id="PS50156"/>
    </source>
</evidence>
<proteinExistence type="inferred from homology"/>
<evidence type="ECO:0000256" key="5">
    <source>
        <dbReference type="ARBA" id="ARBA00022777"/>
    </source>
</evidence>
<dbReference type="InterPro" id="IPR003594">
    <property type="entry name" value="HATPase_dom"/>
</dbReference>
<feature type="transmembrane region" description="Helical" evidence="8">
    <location>
        <begin position="588"/>
        <end position="610"/>
    </location>
</feature>
<dbReference type="Pfam" id="PF07730">
    <property type="entry name" value="HisKA_3"/>
    <property type="match status" value="1"/>
</dbReference>
<keyword evidence="4 8" id="KW-0812">Transmembrane</keyword>
<evidence type="ECO:0000313" key="12">
    <source>
        <dbReference type="Proteomes" id="UP000523863"/>
    </source>
</evidence>